<dbReference type="GO" id="GO:0005737">
    <property type="term" value="C:cytoplasm"/>
    <property type="evidence" value="ECO:0007669"/>
    <property type="project" value="TreeGrafter"/>
</dbReference>
<protein>
    <submittedName>
        <fullName evidence="7">Guanine nucleotide binding protein (G protein) alpha inhibiting activity polypeptide</fullName>
    </submittedName>
</protein>
<sequence length="270" mass="30904">VRQHAVKKTNGFHILSDKMNSWINNERPNERGFIMNFIKMKISPGGTPTDTLLKNIASADYTEWKTAHRAWVTGEFHPMSLMITPQLCRKLITHHKMVHYNGKLDITEIFSVVNRQIAWYLNQQNTMLSPTTTSSKEYSTPVCNNSSHLSRALAFIQVIVEALSPVFVLLILSTVIHMFLPLFVISRYSFVLMTDCVGFPYEFSFFPGLNNYEEASQYIRRRFEGLSGQNKAKDVYSHFTCATDTNNIQFVFDAVTDVIIKTNLKDCGLL</sequence>
<dbReference type="Proteomes" id="UP000008909">
    <property type="component" value="Unassembled WGS sequence"/>
</dbReference>
<name>G7Y3U4_CLOSI</name>
<dbReference type="SMART" id="SM00275">
    <property type="entry name" value="G_alpha"/>
    <property type="match status" value="1"/>
</dbReference>
<reference key="2">
    <citation type="submission" date="2011-10" db="EMBL/GenBank/DDBJ databases">
        <title>The genome and transcriptome sequence of Clonorchis sinensis provide insights into the carcinogenic liver fluke.</title>
        <authorList>
            <person name="Wang X."/>
            <person name="Huang Y."/>
            <person name="Chen W."/>
            <person name="Liu H."/>
            <person name="Guo L."/>
            <person name="Chen Y."/>
            <person name="Luo F."/>
            <person name="Zhou W."/>
            <person name="Sun J."/>
            <person name="Mao Q."/>
            <person name="Liang P."/>
            <person name="Zhou C."/>
            <person name="Tian Y."/>
            <person name="Men J."/>
            <person name="Lv X."/>
            <person name="Huang L."/>
            <person name="Zhou J."/>
            <person name="Hu Y."/>
            <person name="Li R."/>
            <person name="Zhang F."/>
            <person name="Lei H."/>
            <person name="Li X."/>
            <person name="Hu X."/>
            <person name="Liang C."/>
            <person name="Xu J."/>
            <person name="Wu Z."/>
            <person name="Yu X."/>
        </authorList>
    </citation>
    <scope>NUCLEOTIDE SEQUENCE</scope>
    <source>
        <strain>Henan</strain>
    </source>
</reference>
<keyword evidence="6" id="KW-1133">Transmembrane helix</keyword>
<evidence type="ECO:0000256" key="1">
    <source>
        <dbReference type="ARBA" id="ARBA00022723"/>
    </source>
</evidence>
<feature type="non-terminal residue" evidence="7">
    <location>
        <position position="1"/>
    </location>
</feature>
<dbReference type="Gene3D" id="3.40.50.300">
    <property type="entry name" value="P-loop containing nucleotide triphosphate hydrolases"/>
    <property type="match status" value="1"/>
</dbReference>
<evidence type="ECO:0000313" key="8">
    <source>
        <dbReference type="Proteomes" id="UP000008909"/>
    </source>
</evidence>
<dbReference type="EMBL" id="DF142846">
    <property type="protein sequence ID" value="GAA47630.1"/>
    <property type="molecule type" value="Genomic_DNA"/>
</dbReference>
<dbReference type="AlphaFoldDB" id="G7Y3U4"/>
<gene>
    <name evidence="7" type="ORF">CLF_100605</name>
</gene>
<feature type="transmembrane region" description="Helical" evidence="6">
    <location>
        <begin position="166"/>
        <end position="185"/>
    </location>
</feature>
<reference evidence="7" key="1">
    <citation type="journal article" date="2011" name="Genome Biol.">
        <title>The draft genome of the carcinogenic human liver fluke Clonorchis sinensis.</title>
        <authorList>
            <person name="Wang X."/>
            <person name="Chen W."/>
            <person name="Huang Y."/>
            <person name="Sun J."/>
            <person name="Men J."/>
            <person name="Liu H."/>
            <person name="Luo F."/>
            <person name="Guo L."/>
            <person name="Lv X."/>
            <person name="Deng C."/>
            <person name="Zhou C."/>
            <person name="Fan Y."/>
            <person name="Li X."/>
            <person name="Huang L."/>
            <person name="Hu Y."/>
            <person name="Liang C."/>
            <person name="Hu X."/>
            <person name="Xu J."/>
            <person name="Yu X."/>
        </authorList>
    </citation>
    <scope>NUCLEOTIDE SEQUENCE [LARGE SCALE GENOMIC DNA]</scope>
    <source>
        <strain evidence="7">Henan</strain>
    </source>
</reference>
<dbReference type="GO" id="GO:0046872">
    <property type="term" value="F:metal ion binding"/>
    <property type="evidence" value="ECO:0007669"/>
    <property type="project" value="UniProtKB-KW"/>
</dbReference>
<keyword evidence="4" id="KW-0807">Transducer</keyword>
<dbReference type="InterPro" id="IPR001019">
    <property type="entry name" value="Gprotein_alpha_su"/>
</dbReference>
<dbReference type="GO" id="GO:0001664">
    <property type="term" value="F:G protein-coupled receptor binding"/>
    <property type="evidence" value="ECO:0007669"/>
    <property type="project" value="TreeGrafter"/>
</dbReference>
<keyword evidence="8" id="KW-1185">Reference proteome</keyword>
<dbReference type="GO" id="GO:0031683">
    <property type="term" value="F:G-protein beta/gamma-subunit complex binding"/>
    <property type="evidence" value="ECO:0007669"/>
    <property type="project" value="InterPro"/>
</dbReference>
<keyword evidence="6" id="KW-0472">Membrane</keyword>
<dbReference type="PANTHER" id="PTHR10218:SF302">
    <property type="entry name" value="GUANINE NUCLEOTIDE-BINDING PROTEIN ALPHA-5 SUBUNIT"/>
    <property type="match status" value="1"/>
</dbReference>
<evidence type="ECO:0000313" key="7">
    <source>
        <dbReference type="EMBL" id="GAA47630.1"/>
    </source>
</evidence>
<accession>G7Y3U4</accession>
<dbReference type="FunFam" id="3.40.50.300:FF:000720">
    <property type="entry name" value="Guanine nucleotide-binding protein G(k) subunit alpha"/>
    <property type="match status" value="1"/>
</dbReference>
<dbReference type="InterPro" id="IPR027417">
    <property type="entry name" value="P-loop_NTPase"/>
</dbReference>
<evidence type="ECO:0000256" key="3">
    <source>
        <dbReference type="ARBA" id="ARBA00023134"/>
    </source>
</evidence>
<proteinExistence type="predicted"/>
<organism evidence="7 8">
    <name type="scientific">Clonorchis sinensis</name>
    <name type="common">Chinese liver fluke</name>
    <dbReference type="NCBI Taxonomy" id="79923"/>
    <lineage>
        <taxon>Eukaryota</taxon>
        <taxon>Metazoa</taxon>
        <taxon>Spiralia</taxon>
        <taxon>Lophotrochozoa</taxon>
        <taxon>Platyhelminthes</taxon>
        <taxon>Trematoda</taxon>
        <taxon>Digenea</taxon>
        <taxon>Opisthorchiida</taxon>
        <taxon>Opisthorchiata</taxon>
        <taxon>Opisthorchiidae</taxon>
        <taxon>Clonorchis</taxon>
    </lineage>
</organism>
<evidence type="ECO:0000256" key="4">
    <source>
        <dbReference type="ARBA" id="ARBA00023224"/>
    </source>
</evidence>
<dbReference type="GO" id="GO:0007188">
    <property type="term" value="P:adenylate cyclase-modulating G protein-coupled receptor signaling pathway"/>
    <property type="evidence" value="ECO:0007669"/>
    <property type="project" value="TreeGrafter"/>
</dbReference>
<evidence type="ECO:0000256" key="2">
    <source>
        <dbReference type="ARBA" id="ARBA00022741"/>
    </source>
</evidence>
<keyword evidence="6" id="KW-0812">Transmembrane</keyword>
<keyword evidence="1" id="KW-0479">Metal-binding</keyword>
<feature type="binding site" evidence="5">
    <location>
        <position position="242"/>
    </location>
    <ligand>
        <name>GTP</name>
        <dbReference type="ChEBI" id="CHEBI:37565"/>
    </ligand>
</feature>
<dbReference type="GO" id="GO:0005525">
    <property type="term" value="F:GTP binding"/>
    <property type="evidence" value="ECO:0007669"/>
    <property type="project" value="UniProtKB-KW"/>
</dbReference>
<keyword evidence="2 5" id="KW-0547">Nucleotide-binding</keyword>
<dbReference type="SUPFAM" id="SSF52540">
    <property type="entry name" value="P-loop containing nucleoside triphosphate hydrolases"/>
    <property type="match status" value="1"/>
</dbReference>
<evidence type="ECO:0000256" key="5">
    <source>
        <dbReference type="PIRSR" id="PIRSR601019-1"/>
    </source>
</evidence>
<dbReference type="GO" id="GO:0003924">
    <property type="term" value="F:GTPase activity"/>
    <property type="evidence" value="ECO:0007669"/>
    <property type="project" value="InterPro"/>
</dbReference>
<keyword evidence="3 5" id="KW-0342">GTP-binding</keyword>
<dbReference type="PANTHER" id="PTHR10218">
    <property type="entry name" value="GTP-BINDING PROTEIN ALPHA SUBUNIT"/>
    <property type="match status" value="1"/>
</dbReference>
<dbReference type="GO" id="GO:0005834">
    <property type="term" value="C:heterotrimeric G-protein complex"/>
    <property type="evidence" value="ECO:0007669"/>
    <property type="project" value="TreeGrafter"/>
</dbReference>
<evidence type="ECO:0000256" key="6">
    <source>
        <dbReference type="SAM" id="Phobius"/>
    </source>
</evidence>